<keyword evidence="2" id="KW-1185">Reference proteome</keyword>
<evidence type="ECO:0000313" key="1">
    <source>
        <dbReference type="EMBL" id="KAF5817885.1"/>
    </source>
</evidence>
<proteinExistence type="predicted"/>
<dbReference type="EMBL" id="MNCJ02000317">
    <property type="protein sequence ID" value="KAF5817885.1"/>
    <property type="molecule type" value="Genomic_DNA"/>
</dbReference>
<dbReference type="Gramene" id="mRNA:HanXRQr2_Chr02g0058241">
    <property type="protein sequence ID" value="mRNA:HanXRQr2_Chr02g0058241"/>
    <property type="gene ID" value="HanXRQr2_Chr02g0058241"/>
</dbReference>
<gene>
    <name evidence="1" type="ORF">HanXRQr2_Chr02g0058241</name>
</gene>
<organism evidence="1 2">
    <name type="scientific">Helianthus annuus</name>
    <name type="common">Common sunflower</name>
    <dbReference type="NCBI Taxonomy" id="4232"/>
    <lineage>
        <taxon>Eukaryota</taxon>
        <taxon>Viridiplantae</taxon>
        <taxon>Streptophyta</taxon>
        <taxon>Embryophyta</taxon>
        <taxon>Tracheophyta</taxon>
        <taxon>Spermatophyta</taxon>
        <taxon>Magnoliopsida</taxon>
        <taxon>eudicotyledons</taxon>
        <taxon>Gunneridae</taxon>
        <taxon>Pentapetalae</taxon>
        <taxon>asterids</taxon>
        <taxon>campanulids</taxon>
        <taxon>Asterales</taxon>
        <taxon>Asteraceae</taxon>
        <taxon>Asteroideae</taxon>
        <taxon>Heliantheae alliance</taxon>
        <taxon>Heliantheae</taxon>
        <taxon>Helianthus</taxon>
    </lineage>
</organism>
<dbReference type="AlphaFoldDB" id="A0A9K3JNU6"/>
<reference evidence="1" key="2">
    <citation type="submission" date="2020-06" db="EMBL/GenBank/DDBJ databases">
        <title>Helianthus annuus Genome sequencing and assembly Release 2.</title>
        <authorList>
            <person name="Gouzy J."/>
            <person name="Langlade N."/>
            <person name="Munos S."/>
        </authorList>
    </citation>
    <scope>NUCLEOTIDE SEQUENCE</scope>
    <source>
        <tissue evidence="1">Leaves</tissue>
    </source>
</reference>
<reference evidence="1" key="1">
    <citation type="journal article" date="2017" name="Nature">
        <title>The sunflower genome provides insights into oil metabolism, flowering and Asterid evolution.</title>
        <authorList>
            <person name="Badouin H."/>
            <person name="Gouzy J."/>
            <person name="Grassa C.J."/>
            <person name="Murat F."/>
            <person name="Staton S.E."/>
            <person name="Cottret L."/>
            <person name="Lelandais-Briere C."/>
            <person name="Owens G.L."/>
            <person name="Carrere S."/>
            <person name="Mayjonade B."/>
            <person name="Legrand L."/>
            <person name="Gill N."/>
            <person name="Kane N.C."/>
            <person name="Bowers J.E."/>
            <person name="Hubner S."/>
            <person name="Bellec A."/>
            <person name="Berard A."/>
            <person name="Berges H."/>
            <person name="Blanchet N."/>
            <person name="Boniface M.C."/>
            <person name="Brunel D."/>
            <person name="Catrice O."/>
            <person name="Chaidir N."/>
            <person name="Claudel C."/>
            <person name="Donnadieu C."/>
            <person name="Faraut T."/>
            <person name="Fievet G."/>
            <person name="Helmstetter N."/>
            <person name="King M."/>
            <person name="Knapp S.J."/>
            <person name="Lai Z."/>
            <person name="Le Paslier M.C."/>
            <person name="Lippi Y."/>
            <person name="Lorenzon L."/>
            <person name="Mandel J.R."/>
            <person name="Marage G."/>
            <person name="Marchand G."/>
            <person name="Marquand E."/>
            <person name="Bret-Mestries E."/>
            <person name="Morien E."/>
            <person name="Nambeesan S."/>
            <person name="Nguyen T."/>
            <person name="Pegot-Espagnet P."/>
            <person name="Pouilly N."/>
            <person name="Raftis F."/>
            <person name="Sallet E."/>
            <person name="Schiex T."/>
            <person name="Thomas J."/>
            <person name="Vandecasteele C."/>
            <person name="Vares D."/>
            <person name="Vear F."/>
            <person name="Vautrin S."/>
            <person name="Crespi M."/>
            <person name="Mangin B."/>
            <person name="Burke J.M."/>
            <person name="Salse J."/>
            <person name="Munos S."/>
            <person name="Vincourt P."/>
            <person name="Rieseberg L.H."/>
            <person name="Langlade N.B."/>
        </authorList>
    </citation>
    <scope>NUCLEOTIDE SEQUENCE</scope>
    <source>
        <tissue evidence="1">Leaves</tissue>
    </source>
</reference>
<sequence length="41" mass="4941">MILIIAWKILVQSQIWMIQTQTLINPMMKWKMMSQTMMIEG</sequence>
<evidence type="ECO:0000313" key="2">
    <source>
        <dbReference type="Proteomes" id="UP000215914"/>
    </source>
</evidence>
<dbReference type="Proteomes" id="UP000215914">
    <property type="component" value="Unassembled WGS sequence"/>
</dbReference>
<accession>A0A9K3JNU6</accession>
<comment type="caution">
    <text evidence="1">The sequence shown here is derived from an EMBL/GenBank/DDBJ whole genome shotgun (WGS) entry which is preliminary data.</text>
</comment>
<name>A0A9K3JNU6_HELAN</name>
<protein>
    <submittedName>
        <fullName evidence="1">Uncharacterized protein</fullName>
    </submittedName>
</protein>